<keyword evidence="7" id="KW-1185">Reference proteome</keyword>
<dbReference type="Proteomes" id="UP000770629">
    <property type="component" value="Unassembled WGS sequence"/>
</dbReference>
<feature type="compositionally biased region" description="Acidic residues" evidence="3">
    <location>
        <begin position="314"/>
        <end position="324"/>
    </location>
</feature>
<evidence type="ECO:0000259" key="4">
    <source>
        <dbReference type="Pfam" id="PF06114"/>
    </source>
</evidence>
<evidence type="ECO:0000313" key="7">
    <source>
        <dbReference type="Proteomes" id="UP000770629"/>
    </source>
</evidence>
<evidence type="ECO:0000313" key="6">
    <source>
        <dbReference type="EMBL" id="MBX5088464.1"/>
    </source>
</evidence>
<dbReference type="InterPro" id="IPR052345">
    <property type="entry name" value="Rad_response_metalloprotease"/>
</dbReference>
<dbReference type="Gene3D" id="1.10.10.2910">
    <property type="match status" value="1"/>
</dbReference>
<accession>A0ABS7I9F0</accession>
<feature type="compositionally biased region" description="Basic and acidic residues" evidence="3">
    <location>
        <begin position="325"/>
        <end position="338"/>
    </location>
</feature>
<feature type="domain" description="Proteinase inhibitor I42 chagasin" evidence="5">
    <location>
        <begin position="231"/>
        <end position="308"/>
    </location>
</feature>
<comment type="caution">
    <text evidence="6">The sequence shown here is derived from an EMBL/GenBank/DDBJ whole genome shotgun (WGS) entry which is preliminary data.</text>
</comment>
<dbReference type="SUPFAM" id="SSF141066">
    <property type="entry name" value="ICP-like"/>
    <property type="match status" value="1"/>
</dbReference>
<keyword evidence="2" id="KW-0789">Thiol protease inhibitor</keyword>
<feature type="region of interest" description="Disordered" evidence="3">
    <location>
        <begin position="297"/>
        <end position="338"/>
    </location>
</feature>
<reference evidence="6 7" key="1">
    <citation type="submission" date="2020-04" db="EMBL/GenBank/DDBJ databases">
        <title>Global-level population genomics: horizontal gene transfer, symbiosis and evolution in Rhizobia.</title>
        <authorList>
            <person name="Gai Y."/>
        </authorList>
    </citation>
    <scope>NUCLEOTIDE SEQUENCE [LARGE SCALE GENOMIC DNA]</scope>
    <source>
        <strain evidence="6 7">BLR33</strain>
    </source>
</reference>
<dbReference type="PANTHER" id="PTHR43236">
    <property type="entry name" value="ANTITOXIN HIGA1"/>
    <property type="match status" value="1"/>
</dbReference>
<evidence type="ECO:0000259" key="5">
    <source>
        <dbReference type="Pfam" id="PF09394"/>
    </source>
</evidence>
<dbReference type="RefSeq" id="WP_221118615.1">
    <property type="nucleotide sequence ID" value="NZ_JABDXZ010000005.1"/>
</dbReference>
<dbReference type="Gene3D" id="2.60.40.2020">
    <property type="match status" value="1"/>
</dbReference>
<sequence length="338" mass="37947">MVAQNYAGAVRAGAMAAARVHRDMTLKETIEARGGNVDVFKAIHQLDVPLLLRPLKGLLGAFLNEPSPGILVTTERPMSIQRFTAAHELGHYVMQHEPSLDDESMLRRMPMNAQPASDLQEVEADAFATAFMLPVWLLGWHMMRQGWTVDNFRRPSTVYQLALRLGASYEATCWTLVRNNLIDRKLARELLLTKPRELKVGLLEPYQPDNYRGDVWLLTEKDADTRIDGSRNDHFVLRLKEHSGGGYLWDMDQLNASGFAIVREELEAVDGDGVGGPVVRRVTAQPTSSYRGTMALDERRPWDPDDAPLTSLEVEFDLTGPEEEGLSRAERRDLLEAA</sequence>
<dbReference type="InterPro" id="IPR018990">
    <property type="entry name" value="Prot_inh_I42_chagasin"/>
</dbReference>
<dbReference type="EMBL" id="JABDYF010000001">
    <property type="protein sequence ID" value="MBX5088464.1"/>
    <property type="molecule type" value="Genomic_DNA"/>
</dbReference>
<evidence type="ECO:0000256" key="2">
    <source>
        <dbReference type="ARBA" id="ARBA00022704"/>
    </source>
</evidence>
<feature type="domain" description="IrrE N-terminal-like" evidence="4">
    <location>
        <begin position="67"/>
        <end position="173"/>
    </location>
</feature>
<proteinExistence type="predicted"/>
<organism evidence="6 7">
    <name type="scientific">Rhizobium lentis</name>
    <dbReference type="NCBI Taxonomy" id="1138194"/>
    <lineage>
        <taxon>Bacteria</taxon>
        <taxon>Pseudomonadati</taxon>
        <taxon>Pseudomonadota</taxon>
        <taxon>Alphaproteobacteria</taxon>
        <taxon>Hyphomicrobiales</taxon>
        <taxon>Rhizobiaceae</taxon>
        <taxon>Rhizobium/Agrobacterium group</taxon>
        <taxon>Rhizobium</taxon>
    </lineage>
</organism>
<dbReference type="InterPro" id="IPR036331">
    <property type="entry name" value="Chagasin-like_sf"/>
</dbReference>
<dbReference type="InterPro" id="IPR010359">
    <property type="entry name" value="IrrE_HExxH"/>
</dbReference>
<dbReference type="PANTHER" id="PTHR43236:SF1">
    <property type="entry name" value="BLL7220 PROTEIN"/>
    <property type="match status" value="1"/>
</dbReference>
<protein>
    <submittedName>
        <fullName evidence="6">ImmA/IrrE family metallo-endopeptidase</fullName>
    </submittedName>
</protein>
<evidence type="ECO:0000256" key="1">
    <source>
        <dbReference type="ARBA" id="ARBA00022690"/>
    </source>
</evidence>
<dbReference type="Pfam" id="PF09394">
    <property type="entry name" value="Inhibitor_I42"/>
    <property type="match status" value="1"/>
</dbReference>
<gene>
    <name evidence="6" type="ORF">HJB60_04645</name>
</gene>
<name>A0ABS7I9F0_9HYPH</name>
<dbReference type="Pfam" id="PF06114">
    <property type="entry name" value="Peptidase_M78"/>
    <property type="match status" value="1"/>
</dbReference>
<keyword evidence="1" id="KW-0646">Protease inhibitor</keyword>
<evidence type="ECO:0000256" key="3">
    <source>
        <dbReference type="SAM" id="MobiDB-lite"/>
    </source>
</evidence>